<dbReference type="AlphaFoldDB" id="E6WY43"/>
<protein>
    <submittedName>
        <fullName evidence="1">Uncharacterized protein</fullName>
    </submittedName>
</protein>
<accession>E6WY43</accession>
<name>E6WY43_NITSE</name>
<dbReference type="Proteomes" id="UP000008633">
    <property type="component" value="Chromosome"/>
</dbReference>
<sequence length="186" mass="19680">MKTYQVNQNFVEALSTRRTLFGAPATDFVVYYAPLDNLAQTTVIDGGMTEAVEEIGTAHTATTTAASPYGSRVLHIDSANGTLEEGDVIEYASGKYAYIMKIAGDKVYLKTKLRANVASGATLTQVGNTGEYASGTIAIPAAGEYSLTIESPSHGIVVTDRVRITEEVTSAPDTDAPEEDTVAVAY</sequence>
<gene>
    <name evidence="1" type="ordered locus">Nitsa_1164</name>
</gene>
<dbReference type="EMBL" id="CP002452">
    <property type="protein sequence ID" value="ADV46417.1"/>
    <property type="molecule type" value="Genomic_DNA"/>
</dbReference>
<organism evidence="1 2">
    <name type="scientific">Nitratifractor salsuginis (strain DSM 16511 / JCM 12458 / E9I37-1)</name>
    <dbReference type="NCBI Taxonomy" id="749222"/>
    <lineage>
        <taxon>Bacteria</taxon>
        <taxon>Pseudomonadati</taxon>
        <taxon>Campylobacterota</taxon>
        <taxon>Epsilonproteobacteria</taxon>
        <taxon>Campylobacterales</taxon>
        <taxon>Sulfurovaceae</taxon>
        <taxon>Nitratifractor</taxon>
    </lineage>
</organism>
<proteinExistence type="predicted"/>
<dbReference type="RefSeq" id="WP_013554108.1">
    <property type="nucleotide sequence ID" value="NC_014935.1"/>
</dbReference>
<dbReference type="KEGG" id="nsa:Nitsa_1164"/>
<evidence type="ECO:0000313" key="2">
    <source>
        <dbReference type="Proteomes" id="UP000008633"/>
    </source>
</evidence>
<reference evidence="1 2" key="1">
    <citation type="journal article" date="2011" name="Stand. Genomic Sci.">
        <title>Complete genome sequence of Nitratifractor salsuginis type strain (E9I37-1).</title>
        <authorList>
            <person name="Anderson I."/>
            <person name="Sikorski J."/>
            <person name="Zeytun A."/>
            <person name="Nolan M."/>
            <person name="Lapidus A."/>
            <person name="Lucas S."/>
            <person name="Hammon N."/>
            <person name="Deshpande S."/>
            <person name="Cheng J.F."/>
            <person name="Tapia R."/>
            <person name="Han C."/>
            <person name="Goodwin L."/>
            <person name="Pitluck S."/>
            <person name="Liolios K."/>
            <person name="Pagani I."/>
            <person name="Ivanova N."/>
            <person name="Huntemann M."/>
            <person name="Mavromatis K."/>
            <person name="Ovchinikova G."/>
            <person name="Pati A."/>
            <person name="Chen A."/>
            <person name="Palaniappan K."/>
            <person name="Land M."/>
            <person name="Hauser L."/>
            <person name="Brambilla E.M."/>
            <person name="Ngatchou-Djao O.D."/>
            <person name="Rohde M."/>
            <person name="Tindall B.J."/>
            <person name="Goker M."/>
            <person name="Detter J.C."/>
            <person name="Woyke T."/>
            <person name="Bristow J."/>
            <person name="Eisen J.A."/>
            <person name="Markowitz V."/>
            <person name="Hugenholtz P."/>
            <person name="Klenk H.P."/>
            <person name="Kyrpides N.C."/>
        </authorList>
    </citation>
    <scope>NUCLEOTIDE SEQUENCE [LARGE SCALE GENOMIC DNA]</scope>
    <source>
        <strain evidence="2">DSM 16511 / JCM 12458 / E9I37-1</strain>
    </source>
</reference>
<keyword evidence="2" id="KW-1185">Reference proteome</keyword>
<reference evidence="2" key="2">
    <citation type="submission" date="2011-01" db="EMBL/GenBank/DDBJ databases">
        <title>The complete genome of Nitratifractor salsuginis DSM 16511.</title>
        <authorList>
            <consortium name="US DOE Joint Genome Institute (JGI-PGF)"/>
            <person name="Lucas S."/>
            <person name="Copeland A."/>
            <person name="Lapidus A."/>
            <person name="Bruce D."/>
            <person name="Goodwin L."/>
            <person name="Pitluck S."/>
            <person name="Kyrpides N."/>
            <person name="Mavromatis K."/>
            <person name="Ivanova N."/>
            <person name="Mikhailova N."/>
            <person name="Zeytun A."/>
            <person name="Detter J.C."/>
            <person name="Tapia R."/>
            <person name="Han C."/>
            <person name="Land M."/>
            <person name="Hauser L."/>
            <person name="Markowitz V."/>
            <person name="Cheng J.-F."/>
            <person name="Hugenholtz P."/>
            <person name="Woyke T."/>
            <person name="Wu D."/>
            <person name="Tindall B."/>
            <person name="Schuetze A."/>
            <person name="Brambilla E."/>
            <person name="Klenk H.-P."/>
            <person name="Eisen J.A."/>
        </authorList>
    </citation>
    <scope>NUCLEOTIDE SEQUENCE [LARGE SCALE GENOMIC DNA]</scope>
    <source>
        <strain evidence="2">DSM 16511 / JCM 12458 / E9I37-1</strain>
    </source>
</reference>
<dbReference type="HOGENOM" id="CLU_1453026_0_0_7"/>
<evidence type="ECO:0000313" key="1">
    <source>
        <dbReference type="EMBL" id="ADV46417.1"/>
    </source>
</evidence>
<dbReference type="STRING" id="749222.Nitsa_1164"/>